<evidence type="ECO:0000313" key="1">
    <source>
        <dbReference type="EMBL" id="CAB1421223.1"/>
    </source>
</evidence>
<evidence type="ECO:0000313" key="2">
    <source>
        <dbReference type="Proteomes" id="UP001153269"/>
    </source>
</evidence>
<sequence length="99" mass="10619">MSGFVMAAPLRFKNQSPKVLGSLGSSLSWQQIDKLAGMCDQPASPKLLSPQWTRLLLPVHVSVSPHIEQPVPSACNHARGFLTMPAFSLIIFSCSANSG</sequence>
<name>A0A9N7TYT4_PLEPL</name>
<feature type="non-terminal residue" evidence="1">
    <location>
        <position position="1"/>
    </location>
</feature>
<protein>
    <submittedName>
        <fullName evidence="1">Uncharacterized protein</fullName>
    </submittedName>
</protein>
<organism evidence="1 2">
    <name type="scientific">Pleuronectes platessa</name>
    <name type="common">European plaice</name>
    <dbReference type="NCBI Taxonomy" id="8262"/>
    <lineage>
        <taxon>Eukaryota</taxon>
        <taxon>Metazoa</taxon>
        <taxon>Chordata</taxon>
        <taxon>Craniata</taxon>
        <taxon>Vertebrata</taxon>
        <taxon>Euteleostomi</taxon>
        <taxon>Actinopterygii</taxon>
        <taxon>Neopterygii</taxon>
        <taxon>Teleostei</taxon>
        <taxon>Neoteleostei</taxon>
        <taxon>Acanthomorphata</taxon>
        <taxon>Carangaria</taxon>
        <taxon>Pleuronectiformes</taxon>
        <taxon>Pleuronectoidei</taxon>
        <taxon>Pleuronectidae</taxon>
        <taxon>Pleuronectes</taxon>
    </lineage>
</organism>
<accession>A0A9N7TYT4</accession>
<reference evidence="1" key="1">
    <citation type="submission" date="2020-03" db="EMBL/GenBank/DDBJ databases">
        <authorList>
            <person name="Weist P."/>
        </authorList>
    </citation>
    <scope>NUCLEOTIDE SEQUENCE</scope>
</reference>
<proteinExistence type="predicted"/>
<dbReference type="EMBL" id="CADEAL010000512">
    <property type="protein sequence ID" value="CAB1421223.1"/>
    <property type="molecule type" value="Genomic_DNA"/>
</dbReference>
<keyword evidence="2" id="KW-1185">Reference proteome</keyword>
<dbReference type="AlphaFoldDB" id="A0A9N7TYT4"/>
<dbReference type="Proteomes" id="UP001153269">
    <property type="component" value="Unassembled WGS sequence"/>
</dbReference>
<gene>
    <name evidence="1" type="ORF">PLEPLA_LOCUS9105</name>
</gene>
<comment type="caution">
    <text evidence="1">The sequence shown here is derived from an EMBL/GenBank/DDBJ whole genome shotgun (WGS) entry which is preliminary data.</text>
</comment>